<organism evidence="2">
    <name type="scientific">Bacillus phage KoopaTroopa</name>
    <dbReference type="NCBI Taxonomy" id="3234046"/>
    <lineage>
        <taxon>Viruses</taxon>
        <taxon>Duplodnaviria</taxon>
        <taxon>Heunggongvirae</taxon>
        <taxon>Uroviricota</taxon>
        <taxon>Caudoviricetes</taxon>
    </lineage>
</organism>
<name>A0AB39C785_9CAUD</name>
<dbReference type="EMBL" id="PP965177">
    <property type="protein sequence ID" value="XDJ02472.1"/>
    <property type="molecule type" value="Genomic_DNA"/>
</dbReference>
<feature type="domain" description="DUF6440" evidence="1">
    <location>
        <begin position="30"/>
        <end position="77"/>
    </location>
</feature>
<evidence type="ECO:0000313" key="2">
    <source>
        <dbReference type="EMBL" id="XDJ02472.1"/>
    </source>
</evidence>
<accession>A0AB39C785</accession>
<dbReference type="Pfam" id="PF20037">
    <property type="entry name" value="DUF6440"/>
    <property type="match status" value="1"/>
</dbReference>
<protein>
    <recommendedName>
        <fullName evidence="1">DUF6440 domain-containing protein</fullName>
    </recommendedName>
</protein>
<reference evidence="2" key="1">
    <citation type="submission" date="2024-06" db="EMBL/GenBank/DDBJ databases">
        <authorList>
            <person name="Lee H."/>
            <person name="Agrawal S."/>
        </authorList>
    </citation>
    <scope>NUCLEOTIDE SEQUENCE</scope>
</reference>
<sequence>MKKILALAVLSMALLAGCSGGDTSRFADDIESNTDTGGSIETYIMKDQQTGCKYVIFDWYQGGGASPLLDKDGKPVCGKGEQ</sequence>
<dbReference type="PROSITE" id="PS51257">
    <property type="entry name" value="PROKAR_LIPOPROTEIN"/>
    <property type="match status" value="1"/>
</dbReference>
<evidence type="ECO:0000259" key="1">
    <source>
        <dbReference type="Pfam" id="PF20037"/>
    </source>
</evidence>
<proteinExistence type="predicted"/>
<dbReference type="InterPro" id="IPR045515">
    <property type="entry name" value="DUF6440"/>
</dbReference>